<keyword evidence="6" id="KW-0408">Iron</keyword>
<dbReference type="Pfam" id="PF13640">
    <property type="entry name" value="2OG-FeII_Oxy_3"/>
    <property type="match status" value="1"/>
</dbReference>
<evidence type="ECO:0000313" key="9">
    <source>
        <dbReference type="Proteomes" id="UP000268033"/>
    </source>
</evidence>
<name>A0A3N1NT40_9GAMM</name>
<gene>
    <name evidence="8" type="ORF">EDC28_111114</name>
</gene>
<dbReference type="GO" id="GO:0031418">
    <property type="term" value="F:L-ascorbic acid binding"/>
    <property type="evidence" value="ECO:0007669"/>
    <property type="project" value="UniProtKB-KW"/>
</dbReference>
<keyword evidence="2" id="KW-0479">Metal-binding</keyword>
<dbReference type="EMBL" id="RJUL01000011">
    <property type="protein sequence ID" value="ROQ22012.1"/>
    <property type="molecule type" value="Genomic_DNA"/>
</dbReference>
<dbReference type="STRING" id="584787.GCA_001247655_03399"/>
<evidence type="ECO:0000313" key="8">
    <source>
        <dbReference type="EMBL" id="ROQ22012.1"/>
    </source>
</evidence>
<evidence type="ECO:0000256" key="4">
    <source>
        <dbReference type="ARBA" id="ARBA00022964"/>
    </source>
</evidence>
<feature type="domain" description="Fe2OG dioxygenase" evidence="7">
    <location>
        <begin position="98"/>
        <end position="194"/>
    </location>
</feature>
<evidence type="ECO:0000259" key="7">
    <source>
        <dbReference type="PROSITE" id="PS51471"/>
    </source>
</evidence>
<dbReference type="RefSeq" id="WP_123422502.1">
    <property type="nucleotide sequence ID" value="NZ_RJUL01000011.1"/>
</dbReference>
<dbReference type="GO" id="GO:0008198">
    <property type="term" value="F:ferrous iron binding"/>
    <property type="evidence" value="ECO:0007669"/>
    <property type="project" value="TreeGrafter"/>
</dbReference>
<dbReference type="PROSITE" id="PS51471">
    <property type="entry name" value="FE2OG_OXY"/>
    <property type="match status" value="1"/>
</dbReference>
<evidence type="ECO:0000256" key="3">
    <source>
        <dbReference type="ARBA" id="ARBA00022896"/>
    </source>
</evidence>
<evidence type="ECO:0000256" key="6">
    <source>
        <dbReference type="ARBA" id="ARBA00023004"/>
    </source>
</evidence>
<evidence type="ECO:0000256" key="2">
    <source>
        <dbReference type="ARBA" id="ARBA00022723"/>
    </source>
</evidence>
<comment type="caution">
    <text evidence="8">The sequence shown here is derived from an EMBL/GenBank/DDBJ whole genome shotgun (WGS) entry which is preliminary data.</text>
</comment>
<keyword evidence="3" id="KW-0847">Vitamin C</keyword>
<dbReference type="AlphaFoldDB" id="A0A3N1NT40"/>
<organism evidence="8 9">
    <name type="scientific">Gallaecimonas pentaromativorans</name>
    <dbReference type="NCBI Taxonomy" id="584787"/>
    <lineage>
        <taxon>Bacteria</taxon>
        <taxon>Pseudomonadati</taxon>
        <taxon>Pseudomonadota</taxon>
        <taxon>Gammaproteobacteria</taxon>
        <taxon>Enterobacterales</taxon>
        <taxon>Gallaecimonadaceae</taxon>
        <taxon>Gallaecimonas</taxon>
    </lineage>
</organism>
<reference evidence="8 9" key="1">
    <citation type="submission" date="2018-11" db="EMBL/GenBank/DDBJ databases">
        <title>Genomic Encyclopedia of Type Strains, Phase IV (KMG-IV): sequencing the most valuable type-strain genomes for metagenomic binning, comparative biology and taxonomic classification.</title>
        <authorList>
            <person name="Goeker M."/>
        </authorList>
    </citation>
    <scope>NUCLEOTIDE SEQUENCE [LARGE SCALE GENOMIC DNA]</scope>
    <source>
        <strain evidence="8 9">DSM 21945</strain>
    </source>
</reference>
<dbReference type="Gene3D" id="2.60.120.620">
    <property type="entry name" value="q2cbj1_9rhob like domain"/>
    <property type="match status" value="1"/>
</dbReference>
<accession>A0A3N1NT40</accession>
<dbReference type="GO" id="GO:0071456">
    <property type="term" value="P:cellular response to hypoxia"/>
    <property type="evidence" value="ECO:0007669"/>
    <property type="project" value="TreeGrafter"/>
</dbReference>
<comment type="cofactor">
    <cofactor evidence="1">
        <name>L-ascorbate</name>
        <dbReference type="ChEBI" id="CHEBI:38290"/>
    </cofactor>
</comment>
<dbReference type="SMART" id="SM00702">
    <property type="entry name" value="P4Hc"/>
    <property type="match status" value="1"/>
</dbReference>
<dbReference type="InterPro" id="IPR044862">
    <property type="entry name" value="Pro_4_hyd_alph_FE2OG_OXY"/>
</dbReference>
<keyword evidence="9" id="KW-1185">Reference proteome</keyword>
<dbReference type="InterPro" id="IPR051559">
    <property type="entry name" value="HIF_prolyl_hydroxylases"/>
</dbReference>
<evidence type="ECO:0000256" key="5">
    <source>
        <dbReference type="ARBA" id="ARBA00023002"/>
    </source>
</evidence>
<keyword evidence="5" id="KW-0560">Oxidoreductase</keyword>
<dbReference type="InterPro" id="IPR006620">
    <property type="entry name" value="Pro_4_hyd_alph"/>
</dbReference>
<keyword evidence="4" id="KW-0223">Dioxygenase</keyword>
<protein>
    <submittedName>
        <fullName evidence="8">SM-20-related protein</fullName>
    </submittedName>
</protein>
<dbReference type="PANTHER" id="PTHR12907:SF26">
    <property type="entry name" value="HIF PROLYL HYDROXYLASE, ISOFORM C"/>
    <property type="match status" value="1"/>
</dbReference>
<evidence type="ECO:0000256" key="1">
    <source>
        <dbReference type="ARBA" id="ARBA00001961"/>
    </source>
</evidence>
<dbReference type="InterPro" id="IPR005123">
    <property type="entry name" value="Oxoglu/Fe-dep_dioxygenase_dom"/>
</dbReference>
<proteinExistence type="predicted"/>
<dbReference type="GO" id="GO:0031543">
    <property type="term" value="F:peptidyl-proline dioxygenase activity"/>
    <property type="evidence" value="ECO:0007669"/>
    <property type="project" value="TreeGrafter"/>
</dbReference>
<dbReference type="Proteomes" id="UP000268033">
    <property type="component" value="Unassembled WGS sequence"/>
</dbReference>
<dbReference type="PANTHER" id="PTHR12907">
    <property type="entry name" value="EGL NINE HOMOLOG-RELATED"/>
    <property type="match status" value="1"/>
</dbReference>
<sequence length="200" mass="22753">MDQKLQAVIDGLASNGFVVIPQWLDDELRDALRGELLVRREELTRAGIGREGDHQQRLDVRNDNTLWLDGLSLQQQRYLALMDELRLAINRSLFLGLNDYECHFAHYPKGHFYQKHLDAFRGRSNRVVSAVTYLNAWWPAGAGGELALYDSHDQLLGKVDPAPGTLVCFLSEEFPHEVLPAGDDRYSIAGWFRRDAHPLA</sequence>